<dbReference type="NCBIfam" id="NF009884">
    <property type="entry name" value="PRK13343.1"/>
    <property type="match status" value="1"/>
</dbReference>
<keyword evidence="5 11" id="KW-0067">ATP-binding</keyword>
<proteinExistence type="inferred from homology"/>
<dbReference type="InterPro" id="IPR000793">
    <property type="entry name" value="ATP_synth_asu_C"/>
</dbReference>
<dbReference type="FunFam" id="3.40.50.300:FF:000002">
    <property type="entry name" value="ATP synthase subunit alpha"/>
    <property type="match status" value="1"/>
</dbReference>
<evidence type="ECO:0000256" key="4">
    <source>
        <dbReference type="ARBA" id="ARBA00022741"/>
    </source>
</evidence>
<evidence type="ECO:0000256" key="10">
    <source>
        <dbReference type="ARBA" id="ARBA00023310"/>
    </source>
</evidence>
<dbReference type="PROSITE" id="PS00152">
    <property type="entry name" value="ATPASE_ALPHA_BETA"/>
    <property type="match status" value="1"/>
</dbReference>
<comment type="catalytic activity">
    <reaction evidence="11">
        <text>ATP + H2O + 4 H(+)(in) = ADP + phosphate + 5 H(+)(out)</text>
        <dbReference type="Rhea" id="RHEA:57720"/>
        <dbReference type="ChEBI" id="CHEBI:15377"/>
        <dbReference type="ChEBI" id="CHEBI:15378"/>
        <dbReference type="ChEBI" id="CHEBI:30616"/>
        <dbReference type="ChEBI" id="CHEBI:43474"/>
        <dbReference type="ChEBI" id="CHEBI:456216"/>
        <dbReference type="EC" id="7.1.2.2"/>
    </reaction>
</comment>
<evidence type="ECO:0000256" key="8">
    <source>
        <dbReference type="ARBA" id="ARBA00023136"/>
    </source>
</evidence>
<dbReference type="Pfam" id="PF02874">
    <property type="entry name" value="ATP-synt_ab_N"/>
    <property type="match status" value="1"/>
</dbReference>
<feature type="domain" description="ATPase F1/V1/A1 complex alpha/beta subunit N-terminal" evidence="14">
    <location>
        <begin position="30"/>
        <end position="91"/>
    </location>
</feature>
<dbReference type="Gene3D" id="1.20.150.20">
    <property type="entry name" value="ATP synthase alpha/beta chain, C-terminal domain"/>
    <property type="match status" value="1"/>
</dbReference>
<reference evidence="15" key="1">
    <citation type="journal article" date="2012" name="Science">
        <title>Fermentation, hydrogen, and sulfur metabolism in multiple uncultivated bacterial phyla.</title>
        <authorList>
            <person name="Wrighton K.C."/>
            <person name="Thomas B.C."/>
            <person name="Sharon I."/>
            <person name="Miller C.S."/>
            <person name="Castelle C.J."/>
            <person name="VerBerkmoes N.C."/>
            <person name="Wilkins M.J."/>
            <person name="Hettich R.L."/>
            <person name="Lipton M.S."/>
            <person name="Williams K.H."/>
            <person name="Long P.E."/>
            <person name="Banfield J.F."/>
        </authorList>
    </citation>
    <scope>NUCLEOTIDE SEQUENCE [LARGE SCALE GENOMIC DNA]</scope>
</reference>
<evidence type="ECO:0000259" key="13">
    <source>
        <dbReference type="Pfam" id="PF00306"/>
    </source>
</evidence>
<dbReference type="GO" id="GO:0045259">
    <property type="term" value="C:proton-transporting ATP synthase complex"/>
    <property type="evidence" value="ECO:0007669"/>
    <property type="project" value="UniProtKB-KW"/>
</dbReference>
<feature type="site" description="Required for activity" evidence="11">
    <location>
        <position position="361"/>
    </location>
</feature>
<keyword evidence="4 11" id="KW-0547">Nucleotide-binding</keyword>
<evidence type="ECO:0000256" key="11">
    <source>
        <dbReference type="HAMAP-Rule" id="MF_01346"/>
    </source>
</evidence>
<dbReference type="Gene3D" id="3.40.50.300">
    <property type="entry name" value="P-loop containing nucleotide triphosphate hydrolases"/>
    <property type="match status" value="1"/>
</dbReference>
<accession>K1XWM3</accession>
<keyword evidence="11" id="KW-1003">Cell membrane</keyword>
<keyword evidence="9 11" id="KW-0139">CF(1)</keyword>
<feature type="domain" description="ATPase F1/V1/A1 complex alpha/beta subunit nucleotide-binding" evidence="12">
    <location>
        <begin position="148"/>
        <end position="363"/>
    </location>
</feature>
<comment type="similarity">
    <text evidence="2 11">Belongs to the ATPase alpha/beta chains family.</text>
</comment>
<dbReference type="PANTHER" id="PTHR48082">
    <property type="entry name" value="ATP SYNTHASE SUBUNIT ALPHA, MITOCHONDRIAL"/>
    <property type="match status" value="1"/>
</dbReference>
<dbReference type="Pfam" id="PF00306">
    <property type="entry name" value="ATP-synt_ab_C"/>
    <property type="match status" value="1"/>
</dbReference>
<comment type="function">
    <text evidence="11">Produces ATP from ADP in the presence of a proton gradient across the membrane. The alpha chain is a regulatory subunit.</text>
</comment>
<feature type="domain" description="ATP synthase alpha subunit C-terminal" evidence="13">
    <location>
        <begin position="370"/>
        <end position="494"/>
    </location>
</feature>
<dbReference type="GO" id="GO:0043531">
    <property type="term" value="F:ADP binding"/>
    <property type="evidence" value="ECO:0007669"/>
    <property type="project" value="TreeGrafter"/>
</dbReference>
<dbReference type="NCBIfam" id="TIGR00962">
    <property type="entry name" value="atpA"/>
    <property type="match status" value="1"/>
</dbReference>
<sequence>MQVVKEILEKIEKDIKASDLNDSFSKKWEILELKDGVAIVVGLDDAMFSEIVEFENGTKWLVLDLSNDTVGVLVLGDYSGLNQWNTVKATGKVLSIGVGDNFLWRVLNGMGDPIDGLGEIKATKIAPVEKIAPWVITRHSVNTPLETGIKAIDAMVPIGRGQRELIIGNRQTGKTTIAIDTILHQKGKNVYCIYVAIGQKESKVRRIVELLKEKWAMEYTIVITAPANAPSVLQYIAPYVWCTLGEYFMEQGKDALVIYDDLSKHAVAYREISLLLRRPPGREAYPGDVFYLHSRLLERAARLNKDFWWGSLTALPLIETLDSDVSAYIPTNVISITDGQIFLETELFNSWIRPAIDVGLSVSRVGGNAQTKIMKKVSGKLRLELASFRELASFAQFASELDVATQKKIEKGKRLVEMLKQSNNDPIPFYKQAVLIYAGINWYLDELAINKVLPFEKMLYQKMDTSHSELTKTIIKEEALTEHIEKEITKLIKETYEEINVA</sequence>
<comment type="subcellular location">
    <subcellularLocation>
        <location evidence="11">Cell membrane</location>
        <topology evidence="11">Peripheral membrane protein</topology>
    </subcellularLocation>
    <subcellularLocation>
        <location evidence="1">Membrane</location>
    </subcellularLocation>
</comment>
<dbReference type="InterPro" id="IPR020003">
    <property type="entry name" value="ATPase_a/bsu_AS"/>
</dbReference>
<dbReference type="GO" id="GO:0046933">
    <property type="term" value="F:proton-transporting ATP synthase activity, rotational mechanism"/>
    <property type="evidence" value="ECO:0007669"/>
    <property type="project" value="UniProtKB-UniRule"/>
</dbReference>
<dbReference type="InterPro" id="IPR036121">
    <property type="entry name" value="ATPase_F1/V1/A1_a/bsu_N_sf"/>
</dbReference>
<dbReference type="PANTHER" id="PTHR48082:SF2">
    <property type="entry name" value="ATP SYNTHASE SUBUNIT ALPHA, MITOCHONDRIAL"/>
    <property type="match status" value="1"/>
</dbReference>
<keyword evidence="6 11" id="KW-1278">Translocase</keyword>
<keyword evidence="10 11" id="KW-0066">ATP synthesis</keyword>
<dbReference type="GO" id="GO:0005524">
    <property type="term" value="F:ATP binding"/>
    <property type="evidence" value="ECO:0007669"/>
    <property type="project" value="UniProtKB-UniRule"/>
</dbReference>
<protein>
    <recommendedName>
        <fullName evidence="11">ATP synthase subunit alpha</fullName>
        <ecNumber evidence="11">7.1.2.2</ecNumber>
    </recommendedName>
    <alternativeName>
        <fullName evidence="11">ATP synthase F1 sector subunit alpha</fullName>
    </alternativeName>
    <alternativeName>
        <fullName evidence="11">F-ATPase subunit alpha</fullName>
    </alternativeName>
</protein>
<keyword evidence="8 11" id="KW-0472">Membrane</keyword>
<dbReference type="SUPFAM" id="SSF50615">
    <property type="entry name" value="N-terminal domain of alpha and beta subunits of F1 ATP synthase"/>
    <property type="match status" value="1"/>
</dbReference>
<evidence type="ECO:0000313" key="15">
    <source>
        <dbReference type="EMBL" id="EKD24818.1"/>
    </source>
</evidence>
<dbReference type="InterPro" id="IPR004100">
    <property type="entry name" value="ATPase_F1/V1/A1_a/bsu_N"/>
</dbReference>
<dbReference type="EMBL" id="AMFJ01036156">
    <property type="protein sequence ID" value="EKD24818.1"/>
    <property type="molecule type" value="Genomic_DNA"/>
</dbReference>
<dbReference type="EC" id="7.1.2.2" evidence="11"/>
<dbReference type="GO" id="GO:0005886">
    <property type="term" value="C:plasma membrane"/>
    <property type="evidence" value="ECO:0007669"/>
    <property type="project" value="UniProtKB-SubCell"/>
</dbReference>
<dbReference type="FunFam" id="1.20.150.20:FF:000001">
    <property type="entry name" value="ATP synthase subunit alpha"/>
    <property type="match status" value="1"/>
</dbReference>
<dbReference type="InterPro" id="IPR023366">
    <property type="entry name" value="ATP_synth_asu-like_sf"/>
</dbReference>
<dbReference type="InterPro" id="IPR000194">
    <property type="entry name" value="ATPase_F1/V1/A1_a/bsu_nucl-bd"/>
</dbReference>
<evidence type="ECO:0000256" key="7">
    <source>
        <dbReference type="ARBA" id="ARBA00023065"/>
    </source>
</evidence>
<evidence type="ECO:0000259" key="14">
    <source>
        <dbReference type="Pfam" id="PF02874"/>
    </source>
</evidence>
<keyword evidence="7 11" id="KW-0406">Ion transport</keyword>
<dbReference type="AlphaFoldDB" id="K1XWM3"/>
<evidence type="ECO:0000259" key="12">
    <source>
        <dbReference type="Pfam" id="PF00006"/>
    </source>
</evidence>
<evidence type="ECO:0000256" key="6">
    <source>
        <dbReference type="ARBA" id="ARBA00022967"/>
    </source>
</evidence>
<evidence type="ECO:0000256" key="2">
    <source>
        <dbReference type="ARBA" id="ARBA00008936"/>
    </source>
</evidence>
<dbReference type="HAMAP" id="MF_01346">
    <property type="entry name" value="ATP_synth_alpha_bact"/>
    <property type="match status" value="1"/>
</dbReference>
<evidence type="ECO:0000256" key="5">
    <source>
        <dbReference type="ARBA" id="ARBA00022840"/>
    </source>
</evidence>
<dbReference type="Gene3D" id="2.40.30.20">
    <property type="match status" value="1"/>
</dbReference>
<comment type="caution">
    <text evidence="11">Lacks conserved residue(s) required for the propagation of feature annotation.</text>
</comment>
<dbReference type="InterPro" id="IPR038376">
    <property type="entry name" value="ATP_synth_asu_C_sf"/>
</dbReference>
<dbReference type="CDD" id="cd18116">
    <property type="entry name" value="ATP-synt_F1_alpha_N"/>
    <property type="match status" value="1"/>
</dbReference>
<comment type="caution">
    <text evidence="15">The sequence shown here is derived from an EMBL/GenBank/DDBJ whole genome shotgun (WGS) entry which is preliminary data.</text>
</comment>
<dbReference type="InterPro" id="IPR027417">
    <property type="entry name" value="P-loop_NTPase"/>
</dbReference>
<dbReference type="CDD" id="cd01132">
    <property type="entry name" value="F1-ATPase_alpha_CD"/>
    <property type="match status" value="1"/>
</dbReference>
<dbReference type="SUPFAM" id="SSF52540">
    <property type="entry name" value="P-loop containing nucleoside triphosphate hydrolases"/>
    <property type="match status" value="1"/>
</dbReference>
<evidence type="ECO:0000256" key="1">
    <source>
        <dbReference type="ARBA" id="ARBA00004370"/>
    </source>
</evidence>
<dbReference type="SUPFAM" id="SSF47917">
    <property type="entry name" value="C-terminal domain of alpha and beta subunits of F1 ATP synthase"/>
    <property type="match status" value="1"/>
</dbReference>
<dbReference type="InterPro" id="IPR033732">
    <property type="entry name" value="ATP_synth_F1_a_nt-bd_dom"/>
</dbReference>
<name>K1XWM3_9BACT</name>
<evidence type="ECO:0000256" key="3">
    <source>
        <dbReference type="ARBA" id="ARBA00022448"/>
    </source>
</evidence>
<dbReference type="CDD" id="cd18113">
    <property type="entry name" value="ATP-synt_F1_alpha_C"/>
    <property type="match status" value="1"/>
</dbReference>
<dbReference type="Pfam" id="PF00006">
    <property type="entry name" value="ATP-synt_ab"/>
    <property type="match status" value="1"/>
</dbReference>
<dbReference type="InterPro" id="IPR005294">
    <property type="entry name" value="ATP_synth_F1_asu"/>
</dbReference>
<organism evidence="15">
    <name type="scientific">uncultured bacterium</name>
    <name type="common">gcode 4</name>
    <dbReference type="NCBI Taxonomy" id="1234023"/>
    <lineage>
        <taxon>Bacteria</taxon>
        <taxon>environmental samples</taxon>
    </lineage>
</organism>
<keyword evidence="3 11" id="KW-0813">Transport</keyword>
<keyword evidence="11" id="KW-0375">Hydrogen ion transport</keyword>
<evidence type="ECO:0000256" key="9">
    <source>
        <dbReference type="ARBA" id="ARBA00023196"/>
    </source>
</evidence>
<gene>
    <name evidence="11" type="primary">atpA</name>
    <name evidence="15" type="ORF">ACD_80C00149G0004</name>
</gene>